<keyword evidence="1" id="KW-0472">Membrane</keyword>
<protein>
    <submittedName>
        <fullName evidence="2">Uncharacterized protein</fullName>
    </submittedName>
</protein>
<keyword evidence="1" id="KW-1133">Transmembrane helix</keyword>
<comment type="caution">
    <text evidence="2">The sequence shown here is derived from an EMBL/GenBank/DDBJ whole genome shotgun (WGS) entry which is preliminary data.</text>
</comment>
<evidence type="ECO:0000313" key="3">
    <source>
        <dbReference type="Proteomes" id="UP000219327"/>
    </source>
</evidence>
<reference evidence="2 3" key="1">
    <citation type="submission" date="2017-08" db="EMBL/GenBank/DDBJ databases">
        <title>Fine stratification of microbial communities through a metagenomic profile of the photic zone.</title>
        <authorList>
            <person name="Haro-Moreno J.M."/>
            <person name="Lopez-Perez M."/>
            <person name="De La Torre J."/>
            <person name="Picazo A."/>
            <person name="Camacho A."/>
            <person name="Rodriguez-Valera F."/>
        </authorList>
    </citation>
    <scope>NUCLEOTIDE SEQUENCE [LARGE SCALE GENOMIC DNA]</scope>
    <source>
        <strain evidence="2">MED-G24</strain>
    </source>
</reference>
<gene>
    <name evidence="2" type="ORF">CNE99_04620</name>
</gene>
<organism evidence="2 3">
    <name type="scientific">OM182 bacterium MED-G24</name>
    <dbReference type="NCBI Taxonomy" id="1986255"/>
    <lineage>
        <taxon>Bacteria</taxon>
        <taxon>Pseudomonadati</taxon>
        <taxon>Pseudomonadota</taxon>
        <taxon>Gammaproteobacteria</taxon>
        <taxon>OMG group</taxon>
        <taxon>OM182 clade</taxon>
    </lineage>
</organism>
<dbReference type="AlphaFoldDB" id="A0A2A5WUI9"/>
<proteinExistence type="predicted"/>
<evidence type="ECO:0000313" key="2">
    <source>
        <dbReference type="EMBL" id="PDH39938.1"/>
    </source>
</evidence>
<feature type="transmembrane region" description="Helical" evidence="1">
    <location>
        <begin position="66"/>
        <end position="84"/>
    </location>
</feature>
<dbReference type="Proteomes" id="UP000219327">
    <property type="component" value="Unassembled WGS sequence"/>
</dbReference>
<dbReference type="EMBL" id="NTKD01000017">
    <property type="protein sequence ID" value="PDH39938.1"/>
    <property type="molecule type" value="Genomic_DNA"/>
</dbReference>
<evidence type="ECO:0000256" key="1">
    <source>
        <dbReference type="SAM" id="Phobius"/>
    </source>
</evidence>
<keyword evidence="1" id="KW-0812">Transmembrane</keyword>
<feature type="transmembrane region" description="Helical" evidence="1">
    <location>
        <begin position="35"/>
        <end position="54"/>
    </location>
</feature>
<sequence length="97" mass="11201">MTLMSVLLAIGLAEILSGWGRLLRSRRSLRIDILFACWSCVMVFSTVSMWIQYWNYQDIGFVGYKVMLLLLPILIYVLVAHLLAPDPRRDDYDMASD</sequence>
<accession>A0A2A5WUI9</accession>
<name>A0A2A5WUI9_9GAMM</name>